<accession>A0A290QH52</accession>
<dbReference type="OrthoDB" id="9771783at2"/>
<feature type="region of interest" description="Disordered" evidence="1">
    <location>
        <begin position="364"/>
        <end position="416"/>
    </location>
</feature>
<dbReference type="RefSeq" id="WP_096054834.1">
    <property type="nucleotide sequence ID" value="NZ_CP023344.1"/>
</dbReference>
<evidence type="ECO:0008006" key="4">
    <source>
        <dbReference type="Google" id="ProtNLM"/>
    </source>
</evidence>
<dbReference type="InterPro" id="IPR052894">
    <property type="entry name" value="AsmA-related"/>
</dbReference>
<dbReference type="AlphaFoldDB" id="A0A290QH52"/>
<name>A0A290QH52_9BACT</name>
<organism evidence="2 3">
    <name type="scientific">Nibricoccus aquaticus</name>
    <dbReference type="NCBI Taxonomy" id="2576891"/>
    <lineage>
        <taxon>Bacteria</taxon>
        <taxon>Pseudomonadati</taxon>
        <taxon>Verrucomicrobiota</taxon>
        <taxon>Opitutia</taxon>
        <taxon>Opitutales</taxon>
        <taxon>Opitutaceae</taxon>
        <taxon>Nibricoccus</taxon>
    </lineage>
</organism>
<gene>
    <name evidence="2" type="ORF">CMV30_04115</name>
</gene>
<dbReference type="PANTHER" id="PTHR30441">
    <property type="entry name" value="DUF748 DOMAIN-CONTAINING PROTEIN"/>
    <property type="match status" value="1"/>
</dbReference>
<keyword evidence="3" id="KW-1185">Reference proteome</keyword>
<evidence type="ECO:0000313" key="2">
    <source>
        <dbReference type="EMBL" id="ATC63202.1"/>
    </source>
</evidence>
<dbReference type="InterPro" id="IPR008023">
    <property type="entry name" value="DUF748"/>
</dbReference>
<dbReference type="Proteomes" id="UP000217265">
    <property type="component" value="Chromosome"/>
</dbReference>
<evidence type="ECO:0000313" key="3">
    <source>
        <dbReference type="Proteomes" id="UP000217265"/>
    </source>
</evidence>
<sequence length="416" mass="46556">MNFQSSTRLERASVWFRRSWHFVLIVALVLLAVRLVLPRTIKSLINQRLEKIPEYAGHVEDIDLSIWRGAYQLEDVEIVKTNGETREPFFKAGTIDFSLAWRDLFRGRFVGDFVLEDAELIIVNAPTEESSQTEVVDKRWQDAIEDIFPIEITRLEIKDSRIRFIDTDADPKVDIALDGLEVVAKGLRNRPSDKRGPLPAEIELRAKTIGNGDLRVFGGLDLLAQQPRFKLNLELINVDLPALNDFLLAYGNVDVASGDFQLFLEVAAAEGQYEGYVKPFFDHLDFKNVEDKSKPVTQRLWEKMVSGLSTFLKNKPRDQVATRIPFSGEFGETDVGILATIGNLIRHGFGRALSERLEGQIFAPSDEGVLKPDKAGGVAGSGKEESKRAEDAEAQAERSGTEETSAPRRPFGPSGK</sequence>
<dbReference type="KEGG" id="vbh:CMV30_04115"/>
<dbReference type="GO" id="GO:0090313">
    <property type="term" value="P:regulation of protein targeting to membrane"/>
    <property type="evidence" value="ECO:0007669"/>
    <property type="project" value="TreeGrafter"/>
</dbReference>
<reference evidence="2 3" key="1">
    <citation type="submission" date="2017-09" db="EMBL/GenBank/DDBJ databases">
        <title>Complete genome sequence of Verrucomicrobial strain HZ-65, isolated from freshwater.</title>
        <authorList>
            <person name="Choi A."/>
        </authorList>
    </citation>
    <scope>NUCLEOTIDE SEQUENCE [LARGE SCALE GENOMIC DNA]</scope>
    <source>
        <strain evidence="2 3">HZ-65</strain>
    </source>
</reference>
<feature type="compositionally biased region" description="Basic and acidic residues" evidence="1">
    <location>
        <begin position="382"/>
        <end position="401"/>
    </location>
</feature>
<dbReference type="GO" id="GO:0005886">
    <property type="term" value="C:plasma membrane"/>
    <property type="evidence" value="ECO:0007669"/>
    <property type="project" value="TreeGrafter"/>
</dbReference>
<dbReference type="Pfam" id="PF05359">
    <property type="entry name" value="DUF748"/>
    <property type="match status" value="1"/>
</dbReference>
<protein>
    <recommendedName>
        <fullName evidence="4">DUF748 domain-containing protein</fullName>
    </recommendedName>
</protein>
<evidence type="ECO:0000256" key="1">
    <source>
        <dbReference type="SAM" id="MobiDB-lite"/>
    </source>
</evidence>
<dbReference type="PANTHER" id="PTHR30441:SF8">
    <property type="entry name" value="DUF748 DOMAIN-CONTAINING PROTEIN"/>
    <property type="match status" value="1"/>
</dbReference>
<proteinExistence type="predicted"/>
<dbReference type="EMBL" id="CP023344">
    <property type="protein sequence ID" value="ATC63202.1"/>
    <property type="molecule type" value="Genomic_DNA"/>
</dbReference>